<keyword evidence="6" id="KW-0648">Protein biosynthesis</keyword>
<evidence type="ECO:0000256" key="8">
    <source>
        <dbReference type="ARBA" id="ARBA00029936"/>
    </source>
</evidence>
<evidence type="ECO:0000256" key="1">
    <source>
        <dbReference type="ARBA" id="ARBA00005594"/>
    </source>
</evidence>
<dbReference type="EMBL" id="JAPWTJ010001419">
    <property type="protein sequence ID" value="KAJ8971902.1"/>
    <property type="molecule type" value="Genomic_DNA"/>
</dbReference>
<evidence type="ECO:0000313" key="9">
    <source>
        <dbReference type="EMBL" id="KAJ8971902.1"/>
    </source>
</evidence>
<keyword evidence="7" id="KW-0030">Aminoacyl-tRNA synthetase</keyword>
<keyword evidence="3" id="KW-0436">Ligase</keyword>
<gene>
    <name evidence="9" type="ORF">NQ317_010972</name>
</gene>
<dbReference type="PANTHER" id="PTHR11946:SF109">
    <property type="entry name" value="VALINE--TRNA LIGASE"/>
    <property type="match status" value="1"/>
</dbReference>
<dbReference type="SUPFAM" id="SSF50677">
    <property type="entry name" value="ValRS/IleRS/LeuRS editing domain"/>
    <property type="match status" value="1"/>
</dbReference>
<sequence>MWPQRKIKMMHRMKATKTTLWNPGCDHAGIATQRADDEKPVVATTRSGKQCLVTLLWLCILTRTDISISMGTGCKRHNLPFITIFDDEGNIVGDYGNFTGMKRFHVREGNSKFRLKKRDCILTPQTTLWWCPICSQVKDAVEPMLKLQWYVKCGEEGCFCHQSCGTW</sequence>
<evidence type="ECO:0000256" key="2">
    <source>
        <dbReference type="ARBA" id="ARBA00013169"/>
    </source>
</evidence>
<name>A0ABQ9J2U6_9CUCU</name>
<proteinExistence type="inferred from homology"/>
<reference evidence="9" key="1">
    <citation type="journal article" date="2023" name="Insect Mol. Biol.">
        <title>Genome sequencing provides insights into the evolution of gene families encoding plant cell wall-degrading enzymes in longhorned beetles.</title>
        <authorList>
            <person name="Shin N.R."/>
            <person name="Okamura Y."/>
            <person name="Kirsch R."/>
            <person name="Pauchet Y."/>
        </authorList>
    </citation>
    <scope>NUCLEOTIDE SEQUENCE</scope>
    <source>
        <strain evidence="9">MMC_N1</strain>
    </source>
</reference>
<dbReference type="PANTHER" id="PTHR11946">
    <property type="entry name" value="VALYL-TRNA SYNTHETASES"/>
    <property type="match status" value="1"/>
</dbReference>
<evidence type="ECO:0000256" key="4">
    <source>
        <dbReference type="ARBA" id="ARBA00022741"/>
    </source>
</evidence>
<organism evidence="9 10">
    <name type="scientific">Molorchus minor</name>
    <dbReference type="NCBI Taxonomy" id="1323400"/>
    <lineage>
        <taxon>Eukaryota</taxon>
        <taxon>Metazoa</taxon>
        <taxon>Ecdysozoa</taxon>
        <taxon>Arthropoda</taxon>
        <taxon>Hexapoda</taxon>
        <taxon>Insecta</taxon>
        <taxon>Pterygota</taxon>
        <taxon>Neoptera</taxon>
        <taxon>Endopterygota</taxon>
        <taxon>Coleoptera</taxon>
        <taxon>Polyphaga</taxon>
        <taxon>Cucujiformia</taxon>
        <taxon>Chrysomeloidea</taxon>
        <taxon>Cerambycidae</taxon>
        <taxon>Lamiinae</taxon>
        <taxon>Monochamini</taxon>
        <taxon>Molorchus</taxon>
    </lineage>
</organism>
<evidence type="ECO:0000256" key="7">
    <source>
        <dbReference type="ARBA" id="ARBA00023146"/>
    </source>
</evidence>
<dbReference type="InterPro" id="IPR002303">
    <property type="entry name" value="Valyl-tRNA_ligase"/>
</dbReference>
<evidence type="ECO:0000313" key="10">
    <source>
        <dbReference type="Proteomes" id="UP001162164"/>
    </source>
</evidence>
<dbReference type="InterPro" id="IPR009008">
    <property type="entry name" value="Val/Leu/Ile-tRNA-synth_edit"/>
</dbReference>
<keyword evidence="4" id="KW-0547">Nucleotide-binding</keyword>
<keyword evidence="5" id="KW-0067">ATP-binding</keyword>
<evidence type="ECO:0000256" key="5">
    <source>
        <dbReference type="ARBA" id="ARBA00022840"/>
    </source>
</evidence>
<evidence type="ECO:0000256" key="3">
    <source>
        <dbReference type="ARBA" id="ARBA00022598"/>
    </source>
</evidence>
<accession>A0ABQ9J2U6</accession>
<comment type="similarity">
    <text evidence="1">Belongs to the class-I aminoacyl-tRNA synthetase family.</text>
</comment>
<evidence type="ECO:0000256" key="6">
    <source>
        <dbReference type="ARBA" id="ARBA00022917"/>
    </source>
</evidence>
<keyword evidence="10" id="KW-1185">Reference proteome</keyword>
<comment type="caution">
    <text evidence="9">The sequence shown here is derived from an EMBL/GenBank/DDBJ whole genome shotgun (WGS) entry which is preliminary data.</text>
</comment>
<protein>
    <recommendedName>
        <fullName evidence="2">valine--tRNA ligase</fullName>
        <ecNumber evidence="2">6.1.1.9</ecNumber>
    </recommendedName>
    <alternativeName>
        <fullName evidence="8">Valyl-tRNA synthetase</fullName>
    </alternativeName>
</protein>
<dbReference type="EC" id="6.1.1.9" evidence="2"/>
<dbReference type="Proteomes" id="UP001162164">
    <property type="component" value="Unassembled WGS sequence"/>
</dbReference>